<dbReference type="GO" id="GO:0006629">
    <property type="term" value="P:lipid metabolic process"/>
    <property type="evidence" value="ECO:0007669"/>
    <property type="project" value="InterPro"/>
</dbReference>
<dbReference type="PROSITE" id="PS51704">
    <property type="entry name" value="GP_PDE"/>
    <property type="match status" value="1"/>
</dbReference>
<dbReference type="InterPro" id="IPR030395">
    <property type="entry name" value="GP_PDE_dom"/>
</dbReference>
<evidence type="ECO:0000256" key="1">
    <source>
        <dbReference type="SAM" id="SignalP"/>
    </source>
</evidence>
<dbReference type="RefSeq" id="WP_282591435.1">
    <property type="nucleotide sequence ID" value="NZ_JAPAAF010000009.1"/>
</dbReference>
<dbReference type="AlphaFoldDB" id="A0AA41YCV9"/>
<dbReference type="InterPro" id="IPR032285">
    <property type="entry name" value="Metallophos_N"/>
</dbReference>
<name>A0AA41YCV9_9BACT</name>
<sequence length="744" mass="85268">MFKYLLITALLIIQTQLWAREISGQVQSGNKKLSGVIVTDGTHFTQTDTDGTFHLDVSETADFVYIFAPSGYTAPFKSGTPQFYRSLKDSGSNFNFNLEKLTFNADNYALLAIADPQTKTLEQFARFERQSVPDLRASIAAYQARQTNTVGIALGDIAWDELELFVNFKQAMAGLNIPFYPVIGNHDHDLNATDDYAGAEVYRRQFGPTYYGFNLGNHYYLVLDNIVYKGNKSYDEDLTNEQLEWVKNYMQYVPKGSKLIIAMHAPFKNIQKNKMIPHGQKLLDICKDYQLSFISGHTHLNSNTEVAPEVMEHNIGAICGTWWTAETCRDGTPNGYQVFEGTTEQLSWYYKSVGKDRNYQLVLFDKGNLTNYPNAVIAKIWNWDHKWKVEWFEDGKAKGEMKQVTAYDPEYLRYLQQRSRKSKKEVPAYKQSTKSFFYFAAYPSLKAKKVKVIATDRFGNSYEQELELRSIEVQAHRGGTGLMPENTTEAMLNAIEMGVNTLELDLRITEDNQVIVAHDAYFNSAYTKKPDGTPLTETEAKELVFYRMNYADIAQYNTGSSYYAKYPEQQKLKTYIPLLSALIDSVENYASNNNLGPVQYNIEIKSDENLELQKLIPEYKSFTDKAMEVLQRKKLGDRLLVQSFDTRTLNYLYDQYPEVRLSYLVDNVETLEQNLAKLNFIPEVYSPHFTLVSSSLMKTCLDLGIKVVPWTIDEEPDIQRIIDLQVDGIISNYPNRVLSITRGY</sequence>
<evidence type="ECO:0000313" key="3">
    <source>
        <dbReference type="EMBL" id="MCW0482832.1"/>
    </source>
</evidence>
<dbReference type="PANTHER" id="PTHR46211">
    <property type="entry name" value="GLYCEROPHOSPHORYL DIESTER PHOSPHODIESTERASE"/>
    <property type="match status" value="1"/>
</dbReference>
<dbReference type="SUPFAM" id="SSF56300">
    <property type="entry name" value="Metallo-dependent phosphatases"/>
    <property type="match status" value="1"/>
</dbReference>
<dbReference type="Pfam" id="PF16371">
    <property type="entry name" value="MetallophosN"/>
    <property type="match status" value="1"/>
</dbReference>
<organism evidence="3 4">
    <name type="scientific">Gaoshiqia sediminis</name>
    <dbReference type="NCBI Taxonomy" id="2986998"/>
    <lineage>
        <taxon>Bacteria</taxon>
        <taxon>Pseudomonadati</taxon>
        <taxon>Bacteroidota</taxon>
        <taxon>Bacteroidia</taxon>
        <taxon>Marinilabiliales</taxon>
        <taxon>Prolixibacteraceae</taxon>
        <taxon>Gaoshiqia</taxon>
    </lineage>
</organism>
<protein>
    <submittedName>
        <fullName evidence="3">Calcineurin-like phosphoesterase C-terminal domain-containing protein</fullName>
    </submittedName>
</protein>
<accession>A0AA41YCV9</accession>
<comment type="caution">
    <text evidence="3">The sequence shown here is derived from an EMBL/GenBank/DDBJ whole genome shotgun (WGS) entry which is preliminary data.</text>
</comment>
<keyword evidence="1" id="KW-0732">Signal</keyword>
<proteinExistence type="predicted"/>
<dbReference type="InterPro" id="IPR004843">
    <property type="entry name" value="Calcineurin-like_PHP"/>
</dbReference>
<keyword evidence="4" id="KW-1185">Reference proteome</keyword>
<dbReference type="InterPro" id="IPR017946">
    <property type="entry name" value="PLC-like_Pdiesterase_TIM-brl"/>
</dbReference>
<reference evidence="3" key="1">
    <citation type="submission" date="2022-10" db="EMBL/GenBank/DDBJ databases">
        <title>Gaoshiqiia sediminis gen. nov., sp. nov., isolated from coastal sediment.</title>
        <authorList>
            <person name="Yu W.X."/>
            <person name="Mu D.S."/>
            <person name="Du J.Z."/>
            <person name="Liang Y.Q."/>
        </authorList>
    </citation>
    <scope>NUCLEOTIDE SEQUENCE</scope>
    <source>
        <strain evidence="3">A06</strain>
    </source>
</reference>
<evidence type="ECO:0000259" key="2">
    <source>
        <dbReference type="PROSITE" id="PS51704"/>
    </source>
</evidence>
<dbReference type="Pfam" id="PF00149">
    <property type="entry name" value="Metallophos"/>
    <property type="match status" value="1"/>
</dbReference>
<gene>
    <name evidence="3" type="ORF">N2K84_08845</name>
</gene>
<evidence type="ECO:0000313" key="4">
    <source>
        <dbReference type="Proteomes" id="UP001163821"/>
    </source>
</evidence>
<dbReference type="Proteomes" id="UP001163821">
    <property type="component" value="Unassembled WGS sequence"/>
</dbReference>
<dbReference type="SUPFAM" id="SSF51695">
    <property type="entry name" value="PLC-like phosphodiesterases"/>
    <property type="match status" value="1"/>
</dbReference>
<dbReference type="InterPro" id="IPR029052">
    <property type="entry name" value="Metallo-depent_PP-like"/>
</dbReference>
<dbReference type="EMBL" id="JAPAAF010000009">
    <property type="protein sequence ID" value="MCW0482832.1"/>
    <property type="molecule type" value="Genomic_DNA"/>
</dbReference>
<feature type="signal peptide" evidence="1">
    <location>
        <begin position="1"/>
        <end position="19"/>
    </location>
</feature>
<dbReference type="Gene3D" id="3.20.20.190">
    <property type="entry name" value="Phosphatidylinositol (PI) phosphodiesterase"/>
    <property type="match status" value="1"/>
</dbReference>
<feature type="domain" description="GP-PDE" evidence="2">
    <location>
        <begin position="471"/>
        <end position="741"/>
    </location>
</feature>
<dbReference type="Pfam" id="PF16370">
    <property type="entry name" value="MetallophosC"/>
    <property type="match status" value="1"/>
</dbReference>
<dbReference type="Gene3D" id="3.60.21.10">
    <property type="match status" value="1"/>
</dbReference>
<dbReference type="Pfam" id="PF03009">
    <property type="entry name" value="GDPD"/>
    <property type="match status" value="1"/>
</dbReference>
<dbReference type="InterPro" id="IPR032288">
    <property type="entry name" value="Metallophos_C"/>
</dbReference>
<feature type="chain" id="PRO_5041253339" evidence="1">
    <location>
        <begin position="20"/>
        <end position="744"/>
    </location>
</feature>
<dbReference type="GO" id="GO:0008081">
    <property type="term" value="F:phosphoric diester hydrolase activity"/>
    <property type="evidence" value="ECO:0007669"/>
    <property type="project" value="InterPro"/>
</dbReference>
<dbReference type="PANTHER" id="PTHR46211:SF14">
    <property type="entry name" value="GLYCEROPHOSPHODIESTER PHOSPHODIESTERASE"/>
    <property type="match status" value="1"/>
</dbReference>